<evidence type="ECO:0000313" key="2">
    <source>
        <dbReference type="EMBL" id="CCA24095.1"/>
    </source>
</evidence>
<accession>F0WRX8</accession>
<reference evidence="2" key="2">
    <citation type="submission" date="2011-02" db="EMBL/GenBank/DDBJ databases">
        <authorList>
            <person name="MacLean D."/>
        </authorList>
    </citation>
    <scope>NUCLEOTIDE SEQUENCE</scope>
</reference>
<protein>
    <submittedName>
        <fullName evidence="2">AlNc14C222G9121 protein</fullName>
    </submittedName>
</protein>
<dbReference type="HOGENOM" id="CLU_1655390_0_0_1"/>
<sequence>MLNSAKSALTDSQESVAQISRRVLEAIQTTFLKSFETRERRNMKETKENCSLTLQGMSLVLDSLIRTYLSEARSMEQKTYKDNPHDSVNEKMSSKKTTDHECKGPFSHLLRLREQKEALLCHRQRDINDQLFAIRISKNASVNTDPYEIDPCTYENMLHV</sequence>
<gene>
    <name evidence="2" type="primary">AlNc14C222G9121</name>
    <name evidence="2" type="ORF">ALNC14_102390</name>
</gene>
<reference evidence="2" key="1">
    <citation type="journal article" date="2011" name="PLoS Biol.">
        <title>Gene gain and loss during evolution of obligate parasitism in the white rust pathogen of Arabidopsis thaliana.</title>
        <authorList>
            <person name="Kemen E."/>
            <person name="Gardiner A."/>
            <person name="Schultz-Larsen T."/>
            <person name="Kemen A.C."/>
            <person name="Balmuth A.L."/>
            <person name="Robert-Seilaniantz A."/>
            <person name="Bailey K."/>
            <person name="Holub E."/>
            <person name="Studholme D.J."/>
            <person name="Maclean D."/>
            <person name="Jones J.D."/>
        </authorList>
    </citation>
    <scope>NUCLEOTIDE SEQUENCE</scope>
</reference>
<feature type="region of interest" description="Disordered" evidence="1">
    <location>
        <begin position="76"/>
        <end position="100"/>
    </location>
</feature>
<dbReference type="AlphaFoldDB" id="F0WRX8"/>
<name>F0WRX8_9STRA</name>
<proteinExistence type="predicted"/>
<organism evidence="2">
    <name type="scientific">Albugo laibachii Nc14</name>
    <dbReference type="NCBI Taxonomy" id="890382"/>
    <lineage>
        <taxon>Eukaryota</taxon>
        <taxon>Sar</taxon>
        <taxon>Stramenopiles</taxon>
        <taxon>Oomycota</taxon>
        <taxon>Peronosporomycetes</taxon>
        <taxon>Albuginales</taxon>
        <taxon>Albuginaceae</taxon>
        <taxon>Albugo</taxon>
    </lineage>
</organism>
<dbReference type="EMBL" id="FR824267">
    <property type="protein sequence ID" value="CCA24095.1"/>
    <property type="molecule type" value="Genomic_DNA"/>
</dbReference>
<evidence type="ECO:0000256" key="1">
    <source>
        <dbReference type="SAM" id="MobiDB-lite"/>
    </source>
</evidence>